<dbReference type="Proteomes" id="UP000000752">
    <property type="component" value="Chromosome"/>
</dbReference>
<feature type="transmembrane region" description="Helical" evidence="1">
    <location>
        <begin position="69"/>
        <end position="93"/>
    </location>
</feature>
<organism evidence="2 3">
    <name type="scientific">Pyrococcus horikoshii (strain ATCC 700860 / DSM 12428 / JCM 9974 / NBRC 100139 / OT-3)</name>
    <dbReference type="NCBI Taxonomy" id="70601"/>
    <lineage>
        <taxon>Archaea</taxon>
        <taxon>Methanobacteriati</taxon>
        <taxon>Methanobacteriota</taxon>
        <taxon>Thermococci</taxon>
        <taxon>Thermococcales</taxon>
        <taxon>Thermococcaceae</taxon>
        <taxon>Pyrococcus</taxon>
    </lineage>
</organism>
<evidence type="ECO:0000256" key="1">
    <source>
        <dbReference type="SAM" id="Phobius"/>
    </source>
</evidence>
<accession>O58007</accession>
<keyword evidence="3" id="KW-1185">Reference proteome</keyword>
<proteinExistence type="predicted"/>
<name>O58007_PYRHO</name>
<dbReference type="EMBL" id="BA000001">
    <property type="protein sequence ID" value="BAA29341.1"/>
    <property type="molecule type" value="Genomic_DNA"/>
</dbReference>
<dbReference type="KEGG" id="pho:PH0269"/>
<protein>
    <submittedName>
        <fullName evidence="2">Uncharacterized protein</fullName>
    </submittedName>
</protein>
<dbReference type="AlphaFoldDB" id="O58007"/>
<sequence length="121" mass="13359">MKFKFLYFSLSFITYSTVSGNSIPVLLKKTVKLLNSSIARPKTAKLSFPPENATATGSLNFSATLLIKFLASLTFFSNSAEFALITSLMVAFLPFNRFPLPLLFLFILTPVPLAWGLINSL</sequence>
<evidence type="ECO:0000313" key="2">
    <source>
        <dbReference type="EMBL" id="BAA29341.1"/>
    </source>
</evidence>
<dbReference type="EnsemblBacteria" id="BAA29341">
    <property type="protein sequence ID" value="BAA29341"/>
    <property type="gene ID" value="BAA29341"/>
</dbReference>
<keyword evidence="1" id="KW-1133">Transmembrane helix</keyword>
<evidence type="ECO:0000313" key="3">
    <source>
        <dbReference type="Proteomes" id="UP000000752"/>
    </source>
</evidence>
<keyword evidence="1" id="KW-0812">Transmembrane</keyword>
<keyword evidence="1" id="KW-0472">Membrane</keyword>
<gene>
    <name evidence="2" type="ordered locus">PH0269</name>
</gene>
<reference evidence="2 3" key="1">
    <citation type="journal article" date="1998" name="DNA Res.">
        <title>Complete sequence and gene organization of the genome of a hyper-thermophilic archaebacterium, Pyrococcus horikoshii OT3.</title>
        <authorList>
            <person name="Kawarabayasi Y."/>
            <person name="Sawada M."/>
            <person name="Horikawa H."/>
            <person name="Haikawa Y."/>
            <person name="Hino Y."/>
            <person name="Yamamoto S."/>
            <person name="Sekine M."/>
            <person name="Baba S."/>
            <person name="Kosugi H."/>
            <person name="Hosoyama A."/>
            <person name="Nagai Y."/>
            <person name="Sakai M."/>
            <person name="Ogura K."/>
            <person name="Otuka R."/>
            <person name="Nakazawa H."/>
            <person name="Takamiya M."/>
            <person name="Ohfuku Y."/>
            <person name="Funahashi T."/>
            <person name="Tanaka T."/>
            <person name="Kudoh Y."/>
            <person name="Yamazaki J."/>
            <person name="Kushida N."/>
            <person name="Oguchi A."/>
            <person name="Aoki K."/>
            <person name="Nakamura Y."/>
            <person name="Robb T.F."/>
            <person name="Horikoshi K."/>
            <person name="Masuchi Y."/>
            <person name="Shizuya H."/>
            <person name="Kikuchi H."/>
        </authorList>
    </citation>
    <scope>NUCLEOTIDE SEQUENCE [LARGE SCALE GENOMIC DNA]</scope>
    <source>
        <strain evidence="3">ATCC 700860 / DSM 12428 / JCM 9974 / NBRC 100139 / OT-3</strain>
    </source>
</reference>
<feature type="transmembrane region" description="Helical" evidence="1">
    <location>
        <begin position="100"/>
        <end position="118"/>
    </location>
</feature>
<dbReference type="PIR" id="F71451">
    <property type="entry name" value="F71451"/>
</dbReference>